<dbReference type="InterPro" id="IPR036291">
    <property type="entry name" value="NAD(P)-bd_dom_sf"/>
</dbReference>
<dbReference type="Proteomes" id="UP001201873">
    <property type="component" value="Unassembled WGS sequence"/>
</dbReference>
<evidence type="ECO:0000313" key="7">
    <source>
        <dbReference type="EMBL" id="MCK9878151.1"/>
    </source>
</evidence>
<keyword evidence="4" id="KW-0560">Oxidoreductase</keyword>
<dbReference type="InterPro" id="IPR020843">
    <property type="entry name" value="ER"/>
</dbReference>
<organism evidence="7 8">
    <name type="scientific">Frankia umida</name>
    <dbReference type="NCBI Taxonomy" id="573489"/>
    <lineage>
        <taxon>Bacteria</taxon>
        <taxon>Bacillati</taxon>
        <taxon>Actinomycetota</taxon>
        <taxon>Actinomycetes</taxon>
        <taxon>Frankiales</taxon>
        <taxon>Frankiaceae</taxon>
        <taxon>Frankia</taxon>
    </lineage>
</organism>
<dbReference type="EMBL" id="JALKFT010000027">
    <property type="protein sequence ID" value="MCK9878151.1"/>
    <property type="molecule type" value="Genomic_DNA"/>
</dbReference>
<dbReference type="SUPFAM" id="SSF50129">
    <property type="entry name" value="GroES-like"/>
    <property type="match status" value="1"/>
</dbReference>
<dbReference type="SMART" id="SM00829">
    <property type="entry name" value="PKS_ER"/>
    <property type="match status" value="1"/>
</dbReference>
<sequence length="340" mass="35022">MGDRAVWIDAPGQLRVRPARPAAPAAGEVLVRVAWAGLCGSDREIMRGTRPAGYVRYPVLPGHEWSGTVETVGPGVAPSLVGQPVVAEGVWSCRICAACRRGDTNLCAGPYDETGFTRPGAWSDHLIVPATLLHPLPAGIDLRAAAVLEPAACAAAACLLAGAVPGMRIAVVGAGTLGLLATQLLAAGGPAELVAVDPRTHRADLAVDCGATTLISPDEAATGTRWRRRFDVVVEAAGAPGSAHLATALARRGAHVVLTGLASTEDHPLVPVDLVVGGITLHTVFGAPSRAWTHAVRAFTAGLLRPEPLITHEVALDDAARALALLDTPSSDITKILLRV</sequence>
<protein>
    <submittedName>
        <fullName evidence="7">Alcohol dehydrogenase catalytic domain-containing protein</fullName>
    </submittedName>
</protein>
<dbReference type="InterPro" id="IPR011032">
    <property type="entry name" value="GroES-like_sf"/>
</dbReference>
<name>A0ABT0K353_9ACTN</name>
<dbReference type="InterPro" id="IPR013149">
    <property type="entry name" value="ADH-like_C"/>
</dbReference>
<proteinExistence type="inferred from homology"/>
<dbReference type="Pfam" id="PF08240">
    <property type="entry name" value="ADH_N"/>
    <property type="match status" value="1"/>
</dbReference>
<keyword evidence="2 5" id="KW-0479">Metal-binding</keyword>
<dbReference type="Pfam" id="PF00107">
    <property type="entry name" value="ADH_zinc_N"/>
    <property type="match status" value="1"/>
</dbReference>
<feature type="domain" description="Enoyl reductase (ER)" evidence="6">
    <location>
        <begin position="9"/>
        <end position="338"/>
    </location>
</feature>
<reference evidence="7 8" key="1">
    <citation type="submission" date="2022-04" db="EMBL/GenBank/DDBJ databases">
        <title>Genome diversity in the genus Frankia.</title>
        <authorList>
            <person name="Carlos-Shanley C."/>
            <person name="Hahn D."/>
        </authorList>
    </citation>
    <scope>NUCLEOTIDE SEQUENCE [LARGE SCALE GENOMIC DNA]</scope>
    <source>
        <strain evidence="7 8">Ag45/Mut15</strain>
    </source>
</reference>
<accession>A0ABT0K353</accession>
<dbReference type="PANTHER" id="PTHR43401">
    <property type="entry name" value="L-THREONINE 3-DEHYDROGENASE"/>
    <property type="match status" value="1"/>
</dbReference>
<dbReference type="Gene3D" id="3.90.180.10">
    <property type="entry name" value="Medium-chain alcohol dehydrogenases, catalytic domain"/>
    <property type="match status" value="1"/>
</dbReference>
<evidence type="ECO:0000256" key="2">
    <source>
        <dbReference type="ARBA" id="ARBA00022723"/>
    </source>
</evidence>
<comment type="cofactor">
    <cofactor evidence="1 5">
        <name>Zn(2+)</name>
        <dbReference type="ChEBI" id="CHEBI:29105"/>
    </cofactor>
</comment>
<dbReference type="InterPro" id="IPR013154">
    <property type="entry name" value="ADH-like_N"/>
</dbReference>
<keyword evidence="3 5" id="KW-0862">Zinc</keyword>
<comment type="caution">
    <text evidence="7">The sequence shown here is derived from an EMBL/GenBank/DDBJ whole genome shotgun (WGS) entry which is preliminary data.</text>
</comment>
<evidence type="ECO:0000256" key="3">
    <source>
        <dbReference type="ARBA" id="ARBA00022833"/>
    </source>
</evidence>
<dbReference type="RefSeq" id="WP_248826286.1">
    <property type="nucleotide sequence ID" value="NZ_JALKFT010000027.1"/>
</dbReference>
<dbReference type="SUPFAM" id="SSF51735">
    <property type="entry name" value="NAD(P)-binding Rossmann-fold domains"/>
    <property type="match status" value="1"/>
</dbReference>
<dbReference type="PROSITE" id="PS00059">
    <property type="entry name" value="ADH_ZINC"/>
    <property type="match status" value="1"/>
</dbReference>
<evidence type="ECO:0000256" key="4">
    <source>
        <dbReference type="ARBA" id="ARBA00023002"/>
    </source>
</evidence>
<evidence type="ECO:0000256" key="5">
    <source>
        <dbReference type="RuleBase" id="RU361277"/>
    </source>
</evidence>
<dbReference type="InterPro" id="IPR002328">
    <property type="entry name" value="ADH_Zn_CS"/>
</dbReference>
<dbReference type="InterPro" id="IPR050129">
    <property type="entry name" value="Zn_alcohol_dh"/>
</dbReference>
<gene>
    <name evidence="7" type="ORF">MXD59_20670</name>
</gene>
<evidence type="ECO:0000256" key="1">
    <source>
        <dbReference type="ARBA" id="ARBA00001947"/>
    </source>
</evidence>
<comment type="similarity">
    <text evidence="5">Belongs to the zinc-containing alcohol dehydrogenase family.</text>
</comment>
<keyword evidence="8" id="KW-1185">Reference proteome</keyword>
<dbReference type="PANTHER" id="PTHR43401:SF2">
    <property type="entry name" value="L-THREONINE 3-DEHYDROGENASE"/>
    <property type="match status" value="1"/>
</dbReference>
<dbReference type="Gene3D" id="3.40.50.720">
    <property type="entry name" value="NAD(P)-binding Rossmann-like Domain"/>
    <property type="match status" value="1"/>
</dbReference>
<evidence type="ECO:0000259" key="6">
    <source>
        <dbReference type="SMART" id="SM00829"/>
    </source>
</evidence>
<evidence type="ECO:0000313" key="8">
    <source>
        <dbReference type="Proteomes" id="UP001201873"/>
    </source>
</evidence>